<accession>A0A543IVX5</accession>
<evidence type="ECO:0000259" key="1">
    <source>
        <dbReference type="PROSITE" id="PS50943"/>
    </source>
</evidence>
<keyword evidence="2" id="KW-0238">DNA-binding</keyword>
<dbReference type="PROSITE" id="PS50943">
    <property type="entry name" value="HTH_CROC1"/>
    <property type="match status" value="1"/>
</dbReference>
<evidence type="ECO:0000313" key="3">
    <source>
        <dbReference type="Proteomes" id="UP000319213"/>
    </source>
</evidence>
<name>A0A543IVX5_9ACTN</name>
<dbReference type="Pfam" id="PF19054">
    <property type="entry name" value="DUF5753"/>
    <property type="match status" value="1"/>
</dbReference>
<protein>
    <submittedName>
        <fullName evidence="2">DNA-binding XRE family transcriptional regulator</fullName>
    </submittedName>
</protein>
<feature type="domain" description="HTH cro/C1-type" evidence="1">
    <location>
        <begin position="21"/>
        <end position="74"/>
    </location>
</feature>
<keyword evidence="3" id="KW-1185">Reference proteome</keyword>
<dbReference type="SMART" id="SM00530">
    <property type="entry name" value="HTH_XRE"/>
    <property type="match status" value="1"/>
</dbReference>
<proteinExistence type="predicted"/>
<dbReference type="Gene3D" id="1.10.260.40">
    <property type="entry name" value="lambda repressor-like DNA-binding domains"/>
    <property type="match status" value="1"/>
</dbReference>
<organism evidence="2 3">
    <name type="scientific">Thermopolyspora flexuosa</name>
    <dbReference type="NCBI Taxonomy" id="103836"/>
    <lineage>
        <taxon>Bacteria</taxon>
        <taxon>Bacillati</taxon>
        <taxon>Actinomycetota</taxon>
        <taxon>Actinomycetes</taxon>
        <taxon>Streptosporangiales</taxon>
        <taxon>Streptosporangiaceae</taxon>
        <taxon>Thermopolyspora</taxon>
    </lineage>
</organism>
<dbReference type="SUPFAM" id="SSF47413">
    <property type="entry name" value="lambda repressor-like DNA-binding domains"/>
    <property type="match status" value="1"/>
</dbReference>
<comment type="caution">
    <text evidence="2">The sequence shown here is derived from an EMBL/GenBank/DDBJ whole genome shotgun (WGS) entry which is preliminary data.</text>
</comment>
<dbReference type="AlphaFoldDB" id="A0A543IVX5"/>
<gene>
    <name evidence="2" type="ORF">FHX40_1417</name>
</gene>
<sequence length="277" mass="31050">MSNPVRINPDESPRARFAYELRELRRAHGLTQRQFGERIGYSESTIGMIEQGKRAPTQHFADLVDEAFGLPGTFARHYLKTTWAGAPEHFRPWLIEEQEATSLKSYEPILVPGLFQTEAYARAVLQSEPGITATQVEERVSARLERKSILTRSDPPQITAILDEGVLQRPVGSPEIMREQLEHLLALAQYPHITLQIVPYTAQALFGLAGGFIIAERDGRAYAAHIAGQPQGLTTDDRGLIAKLYQRYDAIRAEAHPQRLSLQMISEMVANGHPSWC</sequence>
<evidence type="ECO:0000313" key="2">
    <source>
        <dbReference type="EMBL" id="TQM74735.1"/>
    </source>
</evidence>
<dbReference type="Proteomes" id="UP000319213">
    <property type="component" value="Unassembled WGS sequence"/>
</dbReference>
<dbReference type="Pfam" id="PF01381">
    <property type="entry name" value="HTH_3"/>
    <property type="match status" value="1"/>
</dbReference>
<reference evidence="2 3" key="1">
    <citation type="submission" date="2019-06" db="EMBL/GenBank/DDBJ databases">
        <title>Sequencing the genomes of 1000 actinobacteria strains.</title>
        <authorList>
            <person name="Klenk H.-P."/>
        </authorList>
    </citation>
    <scope>NUCLEOTIDE SEQUENCE [LARGE SCALE GENOMIC DNA]</scope>
    <source>
        <strain evidence="2 3">DSM 43186</strain>
    </source>
</reference>
<dbReference type="GO" id="GO:0003677">
    <property type="term" value="F:DNA binding"/>
    <property type="evidence" value="ECO:0007669"/>
    <property type="project" value="UniProtKB-KW"/>
</dbReference>
<dbReference type="InterPro" id="IPR001387">
    <property type="entry name" value="Cro/C1-type_HTH"/>
</dbReference>
<dbReference type="InterPro" id="IPR043917">
    <property type="entry name" value="DUF5753"/>
</dbReference>
<dbReference type="EMBL" id="VFPQ01000001">
    <property type="protein sequence ID" value="TQM74735.1"/>
    <property type="molecule type" value="Genomic_DNA"/>
</dbReference>
<dbReference type="InterPro" id="IPR010982">
    <property type="entry name" value="Lambda_DNA-bd_dom_sf"/>
</dbReference>
<dbReference type="CDD" id="cd00093">
    <property type="entry name" value="HTH_XRE"/>
    <property type="match status" value="1"/>
</dbReference>